<evidence type="ECO:0000313" key="1">
    <source>
        <dbReference type="EMBL" id="MPM80844.1"/>
    </source>
</evidence>
<gene>
    <name evidence="1" type="ORF">SDC9_127895</name>
</gene>
<dbReference type="InterPro" id="IPR036412">
    <property type="entry name" value="HAD-like_sf"/>
</dbReference>
<proteinExistence type="predicted"/>
<sequence>MHHPSLIAGYTPAHHVGDLLASRTSDIEKLYISFEDLSNLPRLRAFCETFPVDLVVSIQNGLEVNQKGVEKGTGLLALCKYLDSSPEEVAVVGDGEADIAMFRHAGLSIAMENAQQSVKDAATLVAPSNDSDGAVWTIEQIINAK</sequence>
<dbReference type="GO" id="GO:0000287">
    <property type="term" value="F:magnesium ion binding"/>
    <property type="evidence" value="ECO:0007669"/>
    <property type="project" value="TreeGrafter"/>
</dbReference>
<name>A0A645CVB6_9ZZZZ</name>
<dbReference type="AlphaFoldDB" id="A0A645CVB6"/>
<dbReference type="Pfam" id="PF08282">
    <property type="entry name" value="Hydrolase_3"/>
    <property type="match status" value="1"/>
</dbReference>
<reference evidence="1" key="1">
    <citation type="submission" date="2019-08" db="EMBL/GenBank/DDBJ databases">
        <authorList>
            <person name="Kucharzyk K."/>
            <person name="Murdoch R.W."/>
            <person name="Higgins S."/>
            <person name="Loffler F."/>
        </authorList>
    </citation>
    <scope>NUCLEOTIDE SEQUENCE</scope>
</reference>
<evidence type="ECO:0008006" key="2">
    <source>
        <dbReference type="Google" id="ProtNLM"/>
    </source>
</evidence>
<dbReference type="InterPro" id="IPR023214">
    <property type="entry name" value="HAD_sf"/>
</dbReference>
<accession>A0A645CVB6</accession>
<organism evidence="1">
    <name type="scientific">bioreactor metagenome</name>
    <dbReference type="NCBI Taxonomy" id="1076179"/>
    <lineage>
        <taxon>unclassified sequences</taxon>
        <taxon>metagenomes</taxon>
        <taxon>ecological metagenomes</taxon>
    </lineage>
</organism>
<dbReference type="Gene3D" id="3.30.1240.10">
    <property type="match status" value="1"/>
</dbReference>
<dbReference type="GO" id="GO:0005829">
    <property type="term" value="C:cytosol"/>
    <property type="evidence" value="ECO:0007669"/>
    <property type="project" value="TreeGrafter"/>
</dbReference>
<dbReference type="EMBL" id="VSSQ01030344">
    <property type="protein sequence ID" value="MPM80844.1"/>
    <property type="molecule type" value="Genomic_DNA"/>
</dbReference>
<dbReference type="Gene3D" id="3.40.50.1000">
    <property type="entry name" value="HAD superfamily/HAD-like"/>
    <property type="match status" value="1"/>
</dbReference>
<dbReference type="GO" id="GO:0016791">
    <property type="term" value="F:phosphatase activity"/>
    <property type="evidence" value="ECO:0007669"/>
    <property type="project" value="TreeGrafter"/>
</dbReference>
<dbReference type="PANTHER" id="PTHR10000">
    <property type="entry name" value="PHOSPHOSERINE PHOSPHATASE"/>
    <property type="match status" value="1"/>
</dbReference>
<protein>
    <recommendedName>
        <fullName evidence="2">Sugar-phosphatase</fullName>
    </recommendedName>
</protein>
<comment type="caution">
    <text evidence="1">The sequence shown here is derived from an EMBL/GenBank/DDBJ whole genome shotgun (WGS) entry which is preliminary data.</text>
</comment>
<dbReference type="SUPFAM" id="SSF56784">
    <property type="entry name" value="HAD-like"/>
    <property type="match status" value="1"/>
</dbReference>
<dbReference type="PANTHER" id="PTHR10000:SF8">
    <property type="entry name" value="HAD SUPERFAMILY HYDROLASE-LIKE, TYPE 3"/>
    <property type="match status" value="1"/>
</dbReference>